<name>E6W1A5_DESIS</name>
<dbReference type="PANTHER" id="PTHR30273">
    <property type="entry name" value="PERIPLASMIC SIGNAL SENSOR AND SIGMA FACTOR ACTIVATOR FECR-RELATED"/>
    <property type="match status" value="1"/>
</dbReference>
<dbReference type="Pfam" id="PF04773">
    <property type="entry name" value="FecR"/>
    <property type="match status" value="1"/>
</dbReference>
<reference evidence="5 6" key="1">
    <citation type="submission" date="2010-12" db="EMBL/GenBank/DDBJ databases">
        <title>Complete sequence of Desulfurispirillum indicum S5.</title>
        <authorList>
            <consortium name="US DOE Joint Genome Institute"/>
            <person name="Lucas S."/>
            <person name="Copeland A."/>
            <person name="Lapidus A."/>
            <person name="Cheng J.-F."/>
            <person name="Goodwin L."/>
            <person name="Pitluck S."/>
            <person name="Chertkov O."/>
            <person name="Held B."/>
            <person name="Detter J.C."/>
            <person name="Han C."/>
            <person name="Tapia R."/>
            <person name="Land M."/>
            <person name="Hauser L."/>
            <person name="Kyrpides N."/>
            <person name="Ivanova N."/>
            <person name="Mikhailova N."/>
            <person name="Haggblom M."/>
            <person name="Rauschenbach I."/>
            <person name="Bini E."/>
            <person name="Woyke T."/>
        </authorList>
    </citation>
    <scope>NUCLEOTIDE SEQUENCE [LARGE SCALE GENOMIC DNA]</scope>
    <source>
        <strain evidence="6">ATCC BAA-1389 / DSM 22839 / S5</strain>
    </source>
</reference>
<dbReference type="STRING" id="653733.Selin_1798"/>
<evidence type="ECO:0000256" key="2">
    <source>
        <dbReference type="SAM" id="Phobius"/>
    </source>
</evidence>
<dbReference type="GO" id="GO:0016989">
    <property type="term" value="F:sigma factor antagonist activity"/>
    <property type="evidence" value="ECO:0007669"/>
    <property type="project" value="TreeGrafter"/>
</dbReference>
<dbReference type="InterPro" id="IPR032623">
    <property type="entry name" value="FecR_N"/>
</dbReference>
<feature type="domain" description="FecR N-terminal" evidence="4">
    <location>
        <begin position="32"/>
        <end position="73"/>
    </location>
</feature>
<dbReference type="eggNOG" id="COG3712">
    <property type="taxonomic scope" value="Bacteria"/>
</dbReference>
<dbReference type="FunCoup" id="E6W1A5">
    <property type="interactions" value="85"/>
</dbReference>
<accession>E6W1A5</accession>
<organism evidence="5 6">
    <name type="scientific">Desulfurispirillum indicum (strain ATCC BAA-1389 / DSM 22839 / S5)</name>
    <dbReference type="NCBI Taxonomy" id="653733"/>
    <lineage>
        <taxon>Bacteria</taxon>
        <taxon>Pseudomonadati</taxon>
        <taxon>Chrysiogenota</taxon>
        <taxon>Chrysiogenia</taxon>
        <taxon>Chrysiogenales</taxon>
        <taxon>Chrysiogenaceae</taxon>
        <taxon>Desulfurispirillum</taxon>
    </lineage>
</organism>
<dbReference type="PIRSF" id="PIRSF018266">
    <property type="entry name" value="FecR"/>
    <property type="match status" value="1"/>
</dbReference>
<evidence type="ECO:0000313" key="6">
    <source>
        <dbReference type="Proteomes" id="UP000002572"/>
    </source>
</evidence>
<feature type="compositionally biased region" description="Polar residues" evidence="1">
    <location>
        <begin position="1"/>
        <end position="12"/>
    </location>
</feature>
<dbReference type="AlphaFoldDB" id="E6W1A5"/>
<feature type="transmembrane region" description="Helical" evidence="2">
    <location>
        <begin position="101"/>
        <end position="121"/>
    </location>
</feature>
<dbReference type="PANTHER" id="PTHR30273:SF2">
    <property type="entry name" value="PROTEIN FECR"/>
    <property type="match status" value="1"/>
</dbReference>
<evidence type="ECO:0000256" key="1">
    <source>
        <dbReference type="SAM" id="MobiDB-lite"/>
    </source>
</evidence>
<dbReference type="Gene3D" id="2.60.120.1440">
    <property type="match status" value="1"/>
</dbReference>
<dbReference type="InterPro" id="IPR006860">
    <property type="entry name" value="FecR"/>
</dbReference>
<dbReference type="InParanoid" id="E6W1A5"/>
<dbReference type="Gene3D" id="3.55.50.30">
    <property type="match status" value="1"/>
</dbReference>
<dbReference type="Pfam" id="PF16220">
    <property type="entry name" value="DUF4880"/>
    <property type="match status" value="1"/>
</dbReference>
<evidence type="ECO:0000259" key="3">
    <source>
        <dbReference type="Pfam" id="PF04773"/>
    </source>
</evidence>
<feature type="domain" description="FecR protein" evidence="3">
    <location>
        <begin position="136"/>
        <end position="225"/>
    </location>
</feature>
<evidence type="ECO:0000259" key="4">
    <source>
        <dbReference type="Pfam" id="PF16220"/>
    </source>
</evidence>
<proteinExistence type="predicted"/>
<feature type="region of interest" description="Disordered" evidence="1">
    <location>
        <begin position="1"/>
        <end position="22"/>
    </location>
</feature>
<evidence type="ECO:0000313" key="5">
    <source>
        <dbReference type="EMBL" id="ADU66525.1"/>
    </source>
</evidence>
<gene>
    <name evidence="5" type="ordered locus">Selin_1798</name>
</gene>
<dbReference type="Proteomes" id="UP000002572">
    <property type="component" value="Chromosome"/>
</dbReference>
<dbReference type="KEGG" id="din:Selin_1798"/>
<dbReference type="InterPro" id="IPR012373">
    <property type="entry name" value="Ferrdict_sens_TM"/>
</dbReference>
<dbReference type="RefSeq" id="WP_013506405.1">
    <property type="nucleotide sequence ID" value="NC_014836.1"/>
</dbReference>
<keyword evidence="6" id="KW-1185">Reference proteome</keyword>
<keyword evidence="2" id="KW-1133">Transmembrane helix</keyword>
<protein>
    <submittedName>
        <fullName evidence="5">FecR protein</fullName>
    </submittedName>
</protein>
<keyword evidence="2" id="KW-0812">Transmembrane</keyword>
<sequence>MRNSTYSESRLTPHSPAMDFSDTAHGREALDEEAIAWFVRLRDEGTTHEEIVAWKSWMKEDPRHVRAWQETLQLWQGLEPGHISRGTPLSTNRRRWQARKLLLSAAAILILLTGTTCISLLHHPGGLGCLTASHCTSAGETRQVQLEDGSLVTLGAASALRVHYDSGKRLVHLRHGEAYFDVQHDPLRPFEVQASQGSVRVVGTSFNLRLKPQGAQVSVASGKVELSTHGQQLELTTGQSAQYTGAHLSRLPESDPATIGLWRQERLLFQSTPLGEVLRDLDRYHPARILVDPAVASMPVSGIFSTRNPEAALETIINSLALRETRFGNLIIRIAPAG</sequence>
<dbReference type="HOGENOM" id="CLU_050192_0_1_0"/>
<dbReference type="OrthoDB" id="9798846at2"/>
<keyword evidence="2" id="KW-0472">Membrane</keyword>
<dbReference type="EMBL" id="CP002432">
    <property type="protein sequence ID" value="ADU66525.1"/>
    <property type="molecule type" value="Genomic_DNA"/>
</dbReference>